<sequence>MSEAFDYKSWKEEIWNAITHGIGLVLSIPALVVLIVFAIDRGTVEHIVSFTIFGTTMFLLYLMSTLLHSMPAKYKRVFSILDHSAIYLLIAGTYTPFLLVSLNGALGWTLFGIVWGLAILGILFKCFFIHRFEFVSLIFYVLMGWLIIIAIKPLYAEISFGGLSLLVTGGIFYTIGSIFYAWRKLPFNHAIWHLFVVAGSAFMYFCVLFYV</sequence>
<keyword evidence="5 6" id="KW-0472">Membrane</keyword>
<evidence type="ECO:0000313" key="7">
    <source>
        <dbReference type="EMBL" id="MFC4411299.1"/>
    </source>
</evidence>
<feature type="transmembrane region" description="Helical" evidence="6">
    <location>
        <begin position="134"/>
        <end position="155"/>
    </location>
</feature>
<comment type="subcellular location">
    <subcellularLocation>
        <location evidence="1">Endomembrane system</location>
        <topology evidence="1">Multi-pass membrane protein</topology>
    </subcellularLocation>
</comment>
<dbReference type="InterPro" id="IPR004254">
    <property type="entry name" value="AdipoR/HlyIII-related"/>
</dbReference>
<gene>
    <name evidence="7" type="ORF">ACFOZY_12790</name>
</gene>
<feature type="transmembrane region" description="Helical" evidence="6">
    <location>
        <begin position="46"/>
        <end position="68"/>
    </location>
</feature>
<evidence type="ECO:0000256" key="3">
    <source>
        <dbReference type="ARBA" id="ARBA00022692"/>
    </source>
</evidence>
<dbReference type="EMBL" id="JBHSEC010000019">
    <property type="protein sequence ID" value="MFC4411299.1"/>
    <property type="molecule type" value="Genomic_DNA"/>
</dbReference>
<name>A0ABV8X878_9LACT</name>
<organism evidence="7 8">
    <name type="scientific">Chungangia koreensis</name>
    <dbReference type="NCBI Taxonomy" id="752657"/>
    <lineage>
        <taxon>Bacteria</taxon>
        <taxon>Bacillati</taxon>
        <taxon>Bacillota</taxon>
        <taxon>Bacilli</taxon>
        <taxon>Lactobacillales</taxon>
        <taxon>Chungangia</taxon>
    </lineage>
</organism>
<dbReference type="Proteomes" id="UP001595817">
    <property type="component" value="Unassembled WGS sequence"/>
</dbReference>
<protein>
    <submittedName>
        <fullName evidence="7">Hemolysin III family protein</fullName>
    </submittedName>
</protein>
<dbReference type="PANTHER" id="PTHR20855:SF129">
    <property type="entry name" value="HEMOLYSIN-3 HOMOLOG"/>
    <property type="match status" value="1"/>
</dbReference>
<feature type="transmembrane region" description="Helical" evidence="6">
    <location>
        <begin position="21"/>
        <end position="40"/>
    </location>
</feature>
<comment type="caution">
    <text evidence="7">The sequence shown here is derived from an EMBL/GenBank/DDBJ whole genome shotgun (WGS) entry which is preliminary data.</text>
</comment>
<comment type="similarity">
    <text evidence="2">Belongs to the UPF0073 (Hly-III) family.</text>
</comment>
<evidence type="ECO:0000256" key="1">
    <source>
        <dbReference type="ARBA" id="ARBA00004127"/>
    </source>
</evidence>
<dbReference type="InterPro" id="IPR005744">
    <property type="entry name" value="Hy-lIII"/>
</dbReference>
<dbReference type="Pfam" id="PF03006">
    <property type="entry name" value="HlyIII"/>
    <property type="match status" value="1"/>
</dbReference>
<accession>A0ABV8X878</accession>
<keyword evidence="4 6" id="KW-1133">Transmembrane helix</keyword>
<reference evidence="8" key="1">
    <citation type="journal article" date="2019" name="Int. J. Syst. Evol. Microbiol.">
        <title>The Global Catalogue of Microorganisms (GCM) 10K type strain sequencing project: providing services to taxonomists for standard genome sequencing and annotation.</title>
        <authorList>
            <consortium name="The Broad Institute Genomics Platform"/>
            <consortium name="The Broad Institute Genome Sequencing Center for Infectious Disease"/>
            <person name="Wu L."/>
            <person name="Ma J."/>
        </authorList>
    </citation>
    <scope>NUCLEOTIDE SEQUENCE [LARGE SCALE GENOMIC DNA]</scope>
    <source>
        <strain evidence="8">CCUG 59778</strain>
    </source>
</reference>
<evidence type="ECO:0000256" key="4">
    <source>
        <dbReference type="ARBA" id="ARBA00022989"/>
    </source>
</evidence>
<keyword evidence="8" id="KW-1185">Reference proteome</keyword>
<evidence type="ECO:0000256" key="2">
    <source>
        <dbReference type="ARBA" id="ARBA00008488"/>
    </source>
</evidence>
<feature type="transmembrane region" description="Helical" evidence="6">
    <location>
        <begin position="80"/>
        <end position="99"/>
    </location>
</feature>
<evidence type="ECO:0000313" key="8">
    <source>
        <dbReference type="Proteomes" id="UP001595817"/>
    </source>
</evidence>
<dbReference type="NCBIfam" id="TIGR01065">
    <property type="entry name" value="hlyIII"/>
    <property type="match status" value="1"/>
</dbReference>
<dbReference type="RefSeq" id="WP_378156061.1">
    <property type="nucleotide sequence ID" value="NZ_JBHSEC010000019.1"/>
</dbReference>
<feature type="transmembrane region" description="Helical" evidence="6">
    <location>
        <begin position="191"/>
        <end position="210"/>
    </location>
</feature>
<dbReference type="PANTHER" id="PTHR20855">
    <property type="entry name" value="ADIPOR/PROGESTIN RECEPTOR-RELATED"/>
    <property type="match status" value="1"/>
</dbReference>
<keyword evidence="3 6" id="KW-0812">Transmembrane</keyword>
<evidence type="ECO:0000256" key="5">
    <source>
        <dbReference type="ARBA" id="ARBA00023136"/>
    </source>
</evidence>
<proteinExistence type="inferred from homology"/>
<evidence type="ECO:0000256" key="6">
    <source>
        <dbReference type="SAM" id="Phobius"/>
    </source>
</evidence>
<feature type="transmembrane region" description="Helical" evidence="6">
    <location>
        <begin position="161"/>
        <end position="182"/>
    </location>
</feature>
<feature type="transmembrane region" description="Helical" evidence="6">
    <location>
        <begin position="105"/>
        <end position="127"/>
    </location>
</feature>